<sequence>MAVRHTKHRSLLSMLRGGGYILYARHAEATVGEDGVNFTFMDCATQRNLSEAGRGQAAAYGEALRRLRIPLVAPVLASPFCRNRETAELAFGRVAVQVDPFWVEVYRLSRNVSQAEEADILRSLQSRLEFPPPAGTNRVIIAHSFPESVGLGAIPNMGTVIVKPLGRGKGYEVAGRVSLEELSRY</sequence>
<accession>A0ABW2K0W4</accession>
<dbReference type="CDD" id="cd07040">
    <property type="entry name" value="HP"/>
    <property type="match status" value="1"/>
</dbReference>
<dbReference type="Pfam" id="PF00300">
    <property type="entry name" value="His_Phos_1"/>
    <property type="match status" value="1"/>
</dbReference>
<keyword evidence="2" id="KW-1185">Reference proteome</keyword>
<dbReference type="InterPro" id="IPR029033">
    <property type="entry name" value="His_PPase_superfam"/>
</dbReference>
<dbReference type="SUPFAM" id="SSF53254">
    <property type="entry name" value="Phosphoglycerate mutase-like"/>
    <property type="match status" value="1"/>
</dbReference>
<dbReference type="RefSeq" id="WP_289215587.1">
    <property type="nucleotide sequence ID" value="NZ_JAPVRC010000003.1"/>
</dbReference>
<protein>
    <submittedName>
        <fullName evidence="1">Histidine phosphatase family protein</fullName>
    </submittedName>
</protein>
<reference evidence="2" key="1">
    <citation type="journal article" date="2019" name="Int. J. Syst. Evol. Microbiol.">
        <title>The Global Catalogue of Microorganisms (GCM) 10K type strain sequencing project: providing services to taxonomists for standard genome sequencing and annotation.</title>
        <authorList>
            <consortium name="The Broad Institute Genomics Platform"/>
            <consortium name="The Broad Institute Genome Sequencing Center for Infectious Disease"/>
            <person name="Wu L."/>
            <person name="Ma J."/>
        </authorList>
    </citation>
    <scope>NUCLEOTIDE SEQUENCE [LARGE SCALE GENOMIC DNA]</scope>
    <source>
        <strain evidence="2">CCUG 73951</strain>
    </source>
</reference>
<evidence type="ECO:0000313" key="1">
    <source>
        <dbReference type="EMBL" id="MFC7319814.1"/>
    </source>
</evidence>
<dbReference type="EMBL" id="JBHTBY010000001">
    <property type="protein sequence ID" value="MFC7319814.1"/>
    <property type="molecule type" value="Genomic_DNA"/>
</dbReference>
<proteinExistence type="predicted"/>
<name>A0ABW2K0W4_9BACI</name>
<gene>
    <name evidence="1" type="ORF">ACFQMN_02795</name>
</gene>
<organism evidence="1 2">
    <name type="scientific">Halobacillus campisalis</name>
    <dbReference type="NCBI Taxonomy" id="435909"/>
    <lineage>
        <taxon>Bacteria</taxon>
        <taxon>Bacillati</taxon>
        <taxon>Bacillota</taxon>
        <taxon>Bacilli</taxon>
        <taxon>Bacillales</taxon>
        <taxon>Bacillaceae</taxon>
        <taxon>Halobacillus</taxon>
    </lineage>
</organism>
<dbReference type="Gene3D" id="3.40.50.1240">
    <property type="entry name" value="Phosphoglycerate mutase-like"/>
    <property type="match status" value="1"/>
</dbReference>
<dbReference type="InterPro" id="IPR013078">
    <property type="entry name" value="His_Pase_superF_clade-1"/>
</dbReference>
<evidence type="ECO:0000313" key="2">
    <source>
        <dbReference type="Proteomes" id="UP001596494"/>
    </source>
</evidence>
<comment type="caution">
    <text evidence="1">The sequence shown here is derived from an EMBL/GenBank/DDBJ whole genome shotgun (WGS) entry which is preliminary data.</text>
</comment>
<dbReference type="Proteomes" id="UP001596494">
    <property type="component" value="Unassembled WGS sequence"/>
</dbReference>